<accession>A0AAW1FBK1</accession>
<dbReference type="AlphaFoldDB" id="A0AAW1FBK1"/>
<name>A0AAW1FBK1_ZOAVI</name>
<sequence>MPPPEPALLLHVDEQRVDTEVLLDGRSQRDEAVTLSRGVSFTAEGAIPSVQSPAAMKGEAHFFCFVTQQHDINLHRVDVMCSVDVGRVKKKWG</sequence>
<keyword evidence="2" id="KW-1185">Reference proteome</keyword>
<reference evidence="1 2" key="1">
    <citation type="journal article" date="2024" name="Genome Biol. Evol.">
        <title>Chromosome-level genome assembly of the viviparous eelpout Zoarces viviparus.</title>
        <authorList>
            <person name="Fuhrmann N."/>
            <person name="Brasseur M.V."/>
            <person name="Bakowski C.E."/>
            <person name="Podsiadlowski L."/>
            <person name="Prost S."/>
            <person name="Krehenwinkel H."/>
            <person name="Mayer C."/>
        </authorList>
    </citation>
    <scope>NUCLEOTIDE SEQUENCE [LARGE SCALE GENOMIC DNA]</scope>
    <source>
        <strain evidence="1">NO-MEL_2022_Ind0_liver</strain>
    </source>
</reference>
<dbReference type="EMBL" id="JBCEZU010000089">
    <property type="protein sequence ID" value="KAK9531941.1"/>
    <property type="molecule type" value="Genomic_DNA"/>
</dbReference>
<dbReference type="Proteomes" id="UP001488805">
    <property type="component" value="Unassembled WGS sequence"/>
</dbReference>
<evidence type="ECO:0000313" key="1">
    <source>
        <dbReference type="EMBL" id="KAK9531941.1"/>
    </source>
</evidence>
<comment type="caution">
    <text evidence="1">The sequence shown here is derived from an EMBL/GenBank/DDBJ whole genome shotgun (WGS) entry which is preliminary data.</text>
</comment>
<proteinExistence type="predicted"/>
<protein>
    <submittedName>
        <fullName evidence="1">Uncharacterized protein</fullName>
    </submittedName>
</protein>
<gene>
    <name evidence="1" type="ORF">VZT92_011330</name>
</gene>
<organism evidence="1 2">
    <name type="scientific">Zoarces viviparus</name>
    <name type="common">Viviparous eelpout</name>
    <name type="synonym">Blennius viviparus</name>
    <dbReference type="NCBI Taxonomy" id="48416"/>
    <lineage>
        <taxon>Eukaryota</taxon>
        <taxon>Metazoa</taxon>
        <taxon>Chordata</taxon>
        <taxon>Craniata</taxon>
        <taxon>Vertebrata</taxon>
        <taxon>Euteleostomi</taxon>
        <taxon>Actinopterygii</taxon>
        <taxon>Neopterygii</taxon>
        <taxon>Teleostei</taxon>
        <taxon>Neoteleostei</taxon>
        <taxon>Acanthomorphata</taxon>
        <taxon>Eupercaria</taxon>
        <taxon>Perciformes</taxon>
        <taxon>Cottioidei</taxon>
        <taxon>Zoarcales</taxon>
        <taxon>Zoarcidae</taxon>
        <taxon>Zoarcinae</taxon>
        <taxon>Zoarces</taxon>
    </lineage>
</organism>
<evidence type="ECO:0000313" key="2">
    <source>
        <dbReference type="Proteomes" id="UP001488805"/>
    </source>
</evidence>